<gene>
    <name evidence="2" type="ORF">METZ01_LOCUS387583</name>
</gene>
<dbReference type="PROSITE" id="PS51352">
    <property type="entry name" value="THIOREDOXIN_2"/>
    <property type="match status" value="1"/>
</dbReference>
<accession>A0A382UKD2</accession>
<name>A0A382UKD2_9ZZZZ</name>
<dbReference type="Pfam" id="PF13905">
    <property type="entry name" value="Thioredoxin_8"/>
    <property type="match status" value="1"/>
</dbReference>
<dbReference type="Gene3D" id="3.40.30.10">
    <property type="entry name" value="Glutaredoxin"/>
    <property type="match status" value="1"/>
</dbReference>
<evidence type="ECO:0000259" key="1">
    <source>
        <dbReference type="PROSITE" id="PS51352"/>
    </source>
</evidence>
<dbReference type="InterPro" id="IPR013766">
    <property type="entry name" value="Thioredoxin_domain"/>
</dbReference>
<feature type="non-terminal residue" evidence="2">
    <location>
        <position position="1"/>
    </location>
</feature>
<dbReference type="SUPFAM" id="SSF52833">
    <property type="entry name" value="Thioredoxin-like"/>
    <property type="match status" value="1"/>
</dbReference>
<organism evidence="2">
    <name type="scientific">marine metagenome</name>
    <dbReference type="NCBI Taxonomy" id="408172"/>
    <lineage>
        <taxon>unclassified sequences</taxon>
        <taxon>metagenomes</taxon>
        <taxon>ecological metagenomes</taxon>
    </lineage>
</organism>
<reference evidence="2" key="1">
    <citation type="submission" date="2018-05" db="EMBL/GenBank/DDBJ databases">
        <authorList>
            <person name="Lanie J.A."/>
            <person name="Ng W.-L."/>
            <person name="Kazmierczak K.M."/>
            <person name="Andrzejewski T.M."/>
            <person name="Davidsen T.M."/>
            <person name="Wayne K.J."/>
            <person name="Tettelin H."/>
            <person name="Glass J.I."/>
            <person name="Rusch D."/>
            <person name="Podicherti R."/>
            <person name="Tsui H.-C.T."/>
            <person name="Winkler M.E."/>
        </authorList>
    </citation>
    <scope>NUCLEOTIDE SEQUENCE</scope>
</reference>
<dbReference type="InterPro" id="IPR012336">
    <property type="entry name" value="Thioredoxin-like_fold"/>
</dbReference>
<dbReference type="EMBL" id="UINC01144914">
    <property type="protein sequence ID" value="SVD34729.1"/>
    <property type="molecule type" value="Genomic_DNA"/>
</dbReference>
<dbReference type="AlphaFoldDB" id="A0A382UKD2"/>
<evidence type="ECO:0000313" key="2">
    <source>
        <dbReference type="EMBL" id="SVD34729.1"/>
    </source>
</evidence>
<feature type="domain" description="Thioredoxin" evidence="1">
    <location>
        <begin position="1"/>
        <end position="122"/>
    </location>
</feature>
<sequence length="144" mass="15707">VTIGGPNSNGKNILVMFISPTCPVCKSLVPTAKSLARTERNRLELVFASDGDKLEQHQAYANDLQLEKYPYVLSEKLGMSFEVSKLPFAVLIGADGTLQSKGLVNTREHLESLIEAMDTGIATLQEYVGLAQQDIDHSLKEKAS</sequence>
<protein>
    <recommendedName>
        <fullName evidence="1">Thioredoxin domain-containing protein</fullName>
    </recommendedName>
</protein>
<proteinExistence type="predicted"/>
<dbReference type="InterPro" id="IPR036249">
    <property type="entry name" value="Thioredoxin-like_sf"/>
</dbReference>